<feature type="transmembrane region" description="Helical" evidence="2">
    <location>
        <begin position="16"/>
        <end position="39"/>
    </location>
</feature>
<keyword evidence="2" id="KW-1133">Transmembrane helix</keyword>
<feature type="region of interest" description="Disordered" evidence="1">
    <location>
        <begin position="50"/>
        <end position="70"/>
    </location>
</feature>
<evidence type="ECO:0000256" key="1">
    <source>
        <dbReference type="SAM" id="MobiDB-lite"/>
    </source>
</evidence>
<reference evidence="3 4" key="1">
    <citation type="submission" date="2017-11" db="EMBL/GenBank/DDBJ databases">
        <title>Draft genome of actinobacteria isolated from guarana (Paullinia cupana (Mart.) Ducke.</title>
        <authorList>
            <person name="Siqueira K.A."/>
            <person name="Liotti R.G."/>
            <person name="Mendes T.A.O."/>
            <person name="Soares M.A."/>
        </authorList>
    </citation>
    <scope>NUCLEOTIDE SEQUENCE [LARGE SCALE GENOMIC DNA]</scope>
    <source>
        <strain evidence="3 4">193</strain>
    </source>
</reference>
<evidence type="ECO:0000256" key="2">
    <source>
        <dbReference type="SAM" id="Phobius"/>
    </source>
</evidence>
<feature type="compositionally biased region" description="Basic and acidic residues" evidence="1">
    <location>
        <begin position="54"/>
        <end position="63"/>
    </location>
</feature>
<organism evidence="3 4">
    <name type="scientific">Streptomyces shenzhenensis</name>
    <dbReference type="NCBI Taxonomy" id="943815"/>
    <lineage>
        <taxon>Bacteria</taxon>
        <taxon>Bacillati</taxon>
        <taxon>Actinomycetota</taxon>
        <taxon>Actinomycetes</taxon>
        <taxon>Kitasatosporales</taxon>
        <taxon>Streptomycetaceae</taxon>
        <taxon>Streptomyces</taxon>
    </lineage>
</organism>
<evidence type="ECO:0000313" key="4">
    <source>
        <dbReference type="Proteomes" id="UP000270471"/>
    </source>
</evidence>
<gene>
    <name evidence="3" type="ORF">CTZ28_39365</name>
</gene>
<dbReference type="RefSeq" id="WP_121894610.1">
    <property type="nucleotide sequence ID" value="NZ_JBEXWZ010000003.1"/>
</dbReference>
<dbReference type="EMBL" id="PENI01000040">
    <property type="protein sequence ID" value="RMB80597.1"/>
    <property type="molecule type" value="Genomic_DNA"/>
</dbReference>
<dbReference type="Proteomes" id="UP000270471">
    <property type="component" value="Unassembled WGS sequence"/>
</dbReference>
<dbReference type="AlphaFoldDB" id="A0A3M0HUD8"/>
<accession>A0A3M0HUD8</accession>
<comment type="caution">
    <text evidence="3">The sequence shown here is derived from an EMBL/GenBank/DDBJ whole genome shotgun (WGS) entry which is preliminary data.</text>
</comment>
<evidence type="ECO:0008006" key="5">
    <source>
        <dbReference type="Google" id="ProtNLM"/>
    </source>
</evidence>
<protein>
    <recommendedName>
        <fullName evidence="5">DUF2273 domain-containing protein</fullName>
    </recommendedName>
</protein>
<keyword evidence="4" id="KW-1185">Reference proteome</keyword>
<name>A0A3M0HUD8_9ACTN</name>
<sequence>MSRADTGLLVGVALGYAGWFGGFRAFLLVAGVGAVGWIAGRFLDTGTVRPDFFGSHDGRREDQGGPGRPR</sequence>
<proteinExistence type="predicted"/>
<keyword evidence="2" id="KW-0812">Transmembrane</keyword>
<evidence type="ECO:0000313" key="3">
    <source>
        <dbReference type="EMBL" id="RMB80597.1"/>
    </source>
</evidence>
<keyword evidence="2" id="KW-0472">Membrane</keyword>